<protein>
    <submittedName>
        <fullName evidence="2">Uncharacterized protein</fullName>
    </submittedName>
</protein>
<feature type="transmembrane region" description="Helical" evidence="1">
    <location>
        <begin position="17"/>
        <end position="39"/>
    </location>
</feature>
<evidence type="ECO:0000256" key="1">
    <source>
        <dbReference type="SAM" id="Phobius"/>
    </source>
</evidence>
<keyword evidence="3" id="KW-1185">Reference proteome</keyword>
<dbReference type="InParanoid" id="A0A0F7ID36"/>
<keyword evidence="1" id="KW-1133">Transmembrane helix</keyword>
<proteinExistence type="predicted"/>
<keyword evidence="1" id="KW-0812">Transmembrane</keyword>
<dbReference type="EMBL" id="CP011267">
    <property type="protein sequence ID" value="AKG91214.1"/>
    <property type="molecule type" value="Genomic_DNA"/>
</dbReference>
<dbReference type="HOGENOM" id="CLU_1323979_0_0_2"/>
<gene>
    <name evidence="2" type="ORF">GAH_01495</name>
</gene>
<reference evidence="2 3" key="1">
    <citation type="submission" date="2015-04" db="EMBL/GenBank/DDBJ databases">
        <title>The complete genome sequence of the hyperthermophilic, obligate iron-reducing archaeon Geoglobus ahangari strain 234T.</title>
        <authorList>
            <person name="Manzella M.P."/>
            <person name="Holmes D.E."/>
            <person name="Rocheleau J.M."/>
            <person name="Chung A."/>
            <person name="Reguera G."/>
            <person name="Kashefi K."/>
        </authorList>
    </citation>
    <scope>NUCLEOTIDE SEQUENCE [LARGE SCALE GENOMIC DNA]</scope>
    <source>
        <strain evidence="2 3">234</strain>
    </source>
</reference>
<dbReference type="OrthoDB" id="109583at2157"/>
<evidence type="ECO:0000313" key="3">
    <source>
        <dbReference type="Proteomes" id="UP000034723"/>
    </source>
</evidence>
<dbReference type="STRING" id="113653.GAH_01495"/>
<evidence type="ECO:0000313" key="2">
    <source>
        <dbReference type="EMBL" id="AKG91214.1"/>
    </source>
</evidence>
<organism evidence="2 3">
    <name type="scientific">Geoglobus ahangari</name>
    <dbReference type="NCBI Taxonomy" id="113653"/>
    <lineage>
        <taxon>Archaea</taxon>
        <taxon>Methanobacteriati</taxon>
        <taxon>Methanobacteriota</taxon>
        <taxon>Archaeoglobi</taxon>
        <taxon>Archaeoglobales</taxon>
        <taxon>Archaeoglobaceae</taxon>
        <taxon>Geoglobus</taxon>
    </lineage>
</organism>
<dbReference type="KEGG" id="gah:GAH_01495"/>
<keyword evidence="1" id="KW-0472">Membrane</keyword>
<dbReference type="Proteomes" id="UP000034723">
    <property type="component" value="Chromosome"/>
</dbReference>
<dbReference type="GeneID" id="24804065"/>
<dbReference type="RefSeq" id="WP_048095833.1">
    <property type="nucleotide sequence ID" value="NZ_CP011267.1"/>
</dbReference>
<accession>A0A0F7ID36</accession>
<sequence>MIRKLATSSHGKLSLDLLVGLSIFLMAFLVVSQLIAGMFGEVRSEISLSHEAYKVSVILAEMPGKWSNGTKNGTDWENNWFRPNTIFLPGLAVKSCELSYEKIVEFRNATQSDYEKVKQLLGLKTPDSNYEFHISLETLNSTPFKRELLLETSGTPSGTPLLDVGMDIPETQMARFERIVWIDNSSVLVNPTIVSGRAVAKLVVVVW</sequence>
<name>A0A0F7ID36_9EURY</name>
<dbReference type="AlphaFoldDB" id="A0A0F7ID36"/>